<dbReference type="RefSeq" id="WP_098699314.1">
    <property type="nucleotide sequence ID" value="NZ_CP023779.1"/>
</dbReference>
<evidence type="ECO:0008006" key="3">
    <source>
        <dbReference type="Google" id="ProtNLM"/>
    </source>
</evidence>
<dbReference type="GeneID" id="88363396"/>
<accession>A0A291RY61</accession>
<evidence type="ECO:0000313" key="2">
    <source>
        <dbReference type="Proteomes" id="UP000221961"/>
    </source>
</evidence>
<geneLocation type="plasmid" evidence="2">
    <name>p_nc_yfy_nt001</name>
</geneLocation>
<reference evidence="1 2" key="1">
    <citation type="submission" date="2017-10" db="EMBL/GenBank/DDBJ databases">
        <title>Comparative genomics between pathogenic Norcardia.</title>
        <authorList>
            <person name="Zeng L."/>
        </authorList>
    </citation>
    <scope>NUCLEOTIDE SEQUENCE [LARGE SCALE GENOMIC DNA]</scope>
    <source>
        <strain evidence="1 2">NC_YFY_NT001</strain>
        <plasmid evidence="2">Plasmid p_nc_yfy_nt001</plasmid>
    </source>
</reference>
<gene>
    <name evidence="1" type="ORF">CRH09_39820</name>
</gene>
<dbReference type="EMBL" id="CP023779">
    <property type="protein sequence ID" value="ATL72521.1"/>
    <property type="molecule type" value="Genomic_DNA"/>
</dbReference>
<dbReference type="Proteomes" id="UP000221961">
    <property type="component" value="Plasmid p_NC_YFY_NT001"/>
</dbReference>
<dbReference type="AlphaFoldDB" id="A0A291RY61"/>
<protein>
    <recommendedName>
        <fullName evidence="3">Deoxynucleoside kinase domain-containing protein</fullName>
    </recommendedName>
</protein>
<name>A0A291RY61_9NOCA</name>
<proteinExistence type="predicted"/>
<evidence type="ECO:0000313" key="1">
    <source>
        <dbReference type="EMBL" id="ATL72521.1"/>
    </source>
</evidence>
<dbReference type="SUPFAM" id="SSF52540">
    <property type="entry name" value="P-loop containing nucleoside triphosphate hydrolases"/>
    <property type="match status" value="1"/>
</dbReference>
<sequence>MKHCVCVSGPHGGGKTYLIDKLLTDDRFTDPAVDIDFLSEFGSFRALEDWERSLLRLYHRIVMPQLIEPVPGRCVLVSRGAADSEAYIEAYARLGWISGDQHKRLRQIIDHLPAQPPTLLLLPDLDLNQQRLDGRIAQRVRGDRDTVFRREDQPEFLTTLHQAFAELADRPGVLTIHDNQPAQITEVIDWILESEGHA</sequence>
<dbReference type="InterPro" id="IPR027417">
    <property type="entry name" value="P-loop_NTPase"/>
</dbReference>
<organism evidence="1 2">
    <name type="scientific">Nocardia terpenica</name>
    <dbReference type="NCBI Taxonomy" id="455432"/>
    <lineage>
        <taxon>Bacteria</taxon>
        <taxon>Bacillati</taxon>
        <taxon>Actinomycetota</taxon>
        <taxon>Actinomycetes</taxon>
        <taxon>Mycobacteriales</taxon>
        <taxon>Nocardiaceae</taxon>
        <taxon>Nocardia</taxon>
    </lineage>
</organism>
<dbReference type="KEGG" id="ntp:CRH09_39820"/>
<dbReference type="Gene3D" id="3.40.50.300">
    <property type="entry name" value="P-loop containing nucleotide triphosphate hydrolases"/>
    <property type="match status" value="1"/>
</dbReference>
<keyword evidence="1" id="KW-0614">Plasmid</keyword>